<sequence length="149" mass="16931">MKQCVMHLDRAKFKRNSCKVVAIICLAIEDSQILLVRLASKARDAGSRLEGHFGKKSLAFKLFLCRSFLMAKMEEGNDILEHFKKIKTLVEQLDTVGDPVSENDLAVTLLVSISESNGFFITELNSRAYSLSWELITSRLLHEDLKRKE</sequence>
<gene>
    <name evidence="1" type="ORF">PM001_LOCUS28498</name>
</gene>
<proteinExistence type="predicted"/>
<comment type="caution">
    <text evidence="1">The sequence shown here is derived from an EMBL/GenBank/DDBJ whole genome shotgun (WGS) entry which is preliminary data.</text>
</comment>
<accession>A0AAV1VD18</accession>
<evidence type="ECO:0000313" key="2">
    <source>
        <dbReference type="Proteomes" id="UP001162060"/>
    </source>
</evidence>
<dbReference type="Pfam" id="PF14223">
    <property type="entry name" value="Retrotran_gag_2"/>
    <property type="match status" value="1"/>
</dbReference>
<reference evidence="1" key="1">
    <citation type="submission" date="2024-01" db="EMBL/GenBank/DDBJ databases">
        <authorList>
            <person name="Webb A."/>
        </authorList>
    </citation>
    <scope>NUCLEOTIDE SEQUENCE</scope>
    <source>
        <strain evidence="1">Pm1</strain>
    </source>
</reference>
<organism evidence="1 2">
    <name type="scientific">Peronospora matthiolae</name>
    <dbReference type="NCBI Taxonomy" id="2874970"/>
    <lineage>
        <taxon>Eukaryota</taxon>
        <taxon>Sar</taxon>
        <taxon>Stramenopiles</taxon>
        <taxon>Oomycota</taxon>
        <taxon>Peronosporomycetes</taxon>
        <taxon>Peronosporales</taxon>
        <taxon>Peronosporaceae</taxon>
        <taxon>Peronospora</taxon>
    </lineage>
</organism>
<dbReference type="Proteomes" id="UP001162060">
    <property type="component" value="Unassembled WGS sequence"/>
</dbReference>
<protein>
    <submittedName>
        <fullName evidence="1">Uncharacterized protein</fullName>
    </submittedName>
</protein>
<name>A0AAV1VD18_9STRA</name>
<evidence type="ECO:0000313" key="1">
    <source>
        <dbReference type="EMBL" id="CAK7943348.1"/>
    </source>
</evidence>
<dbReference type="EMBL" id="CAKLBY020000299">
    <property type="protein sequence ID" value="CAK7943348.1"/>
    <property type="molecule type" value="Genomic_DNA"/>
</dbReference>
<dbReference type="AlphaFoldDB" id="A0AAV1VD18"/>